<proteinExistence type="predicted"/>
<protein>
    <submittedName>
        <fullName evidence="3">DUF3592 domain-containing protein</fullName>
    </submittedName>
</protein>
<sequence>MNIDLSDANYIEIVVGLIGVALIVAGSGISAKRKKIIAVGIKAEGVVFAMEEEAGSIGVNGQTLYSPIIRFVTIDKEWVTEKYTFGISSKHSVINPSYKEGDKVTVIYDPKNIKDFVIDDFNAKAIGPVCVVIGTLAIIGSILYFVYQSGFHF</sequence>
<evidence type="ECO:0000259" key="2">
    <source>
        <dbReference type="Pfam" id="PF12158"/>
    </source>
</evidence>
<feature type="transmembrane region" description="Helical" evidence="1">
    <location>
        <begin position="13"/>
        <end position="31"/>
    </location>
</feature>
<dbReference type="Proteomes" id="UP000618754">
    <property type="component" value="Unassembled WGS sequence"/>
</dbReference>
<reference evidence="3 4" key="1">
    <citation type="submission" date="2020-09" db="EMBL/GenBank/DDBJ databases">
        <title>Novel species of Mucilaginibacter isolated from a glacier on the Tibetan Plateau.</title>
        <authorList>
            <person name="Liu Q."/>
            <person name="Xin Y.-H."/>
        </authorList>
    </citation>
    <scope>NUCLEOTIDE SEQUENCE [LARGE SCALE GENOMIC DNA]</scope>
    <source>
        <strain evidence="3 4">CGMCC 1.13878</strain>
    </source>
</reference>
<evidence type="ECO:0000313" key="4">
    <source>
        <dbReference type="Proteomes" id="UP000618754"/>
    </source>
</evidence>
<name>A0ABR7XAZ6_9SPHI</name>
<evidence type="ECO:0000256" key="1">
    <source>
        <dbReference type="SAM" id="Phobius"/>
    </source>
</evidence>
<feature type="transmembrane region" description="Helical" evidence="1">
    <location>
        <begin position="125"/>
        <end position="147"/>
    </location>
</feature>
<gene>
    <name evidence="3" type="ORF">IDJ75_18520</name>
</gene>
<keyword evidence="1" id="KW-0472">Membrane</keyword>
<keyword evidence="4" id="KW-1185">Reference proteome</keyword>
<keyword evidence="1" id="KW-1133">Transmembrane helix</keyword>
<feature type="domain" description="DUF3592" evidence="2">
    <location>
        <begin position="44"/>
        <end position="121"/>
    </location>
</feature>
<organism evidence="3 4">
    <name type="scientific">Mucilaginibacter rigui</name>
    <dbReference type="NCBI Taxonomy" id="534635"/>
    <lineage>
        <taxon>Bacteria</taxon>
        <taxon>Pseudomonadati</taxon>
        <taxon>Bacteroidota</taxon>
        <taxon>Sphingobacteriia</taxon>
        <taxon>Sphingobacteriales</taxon>
        <taxon>Sphingobacteriaceae</taxon>
        <taxon>Mucilaginibacter</taxon>
    </lineage>
</organism>
<evidence type="ECO:0000313" key="3">
    <source>
        <dbReference type="EMBL" id="MBD1387290.1"/>
    </source>
</evidence>
<accession>A0ABR7XAZ6</accession>
<keyword evidence="1" id="KW-0812">Transmembrane</keyword>
<dbReference type="InterPro" id="IPR021994">
    <property type="entry name" value="DUF3592"/>
</dbReference>
<dbReference type="EMBL" id="JACWMW010000005">
    <property type="protein sequence ID" value="MBD1387290.1"/>
    <property type="molecule type" value="Genomic_DNA"/>
</dbReference>
<comment type="caution">
    <text evidence="3">The sequence shown here is derived from an EMBL/GenBank/DDBJ whole genome shotgun (WGS) entry which is preliminary data.</text>
</comment>
<dbReference type="RefSeq" id="WP_191177140.1">
    <property type="nucleotide sequence ID" value="NZ_JACWMW010000005.1"/>
</dbReference>
<dbReference type="Pfam" id="PF12158">
    <property type="entry name" value="DUF3592"/>
    <property type="match status" value="1"/>
</dbReference>